<keyword evidence="1" id="KW-0732">Signal</keyword>
<evidence type="ECO:0000313" key="2">
    <source>
        <dbReference type="EMBL" id="RDF05178.1"/>
    </source>
</evidence>
<organism evidence="2 3">
    <name type="scientific">Haemophilus parahaemolyticus</name>
    <dbReference type="NCBI Taxonomy" id="735"/>
    <lineage>
        <taxon>Bacteria</taxon>
        <taxon>Pseudomonadati</taxon>
        <taxon>Pseudomonadota</taxon>
        <taxon>Gammaproteobacteria</taxon>
        <taxon>Pasteurellales</taxon>
        <taxon>Pasteurellaceae</taxon>
        <taxon>Haemophilus</taxon>
    </lineage>
</organism>
<dbReference type="RefSeq" id="WP_111312407.1">
    <property type="nucleotide sequence ID" value="NZ_QEQD01000002.1"/>
</dbReference>
<sequence>MKNKLILTILTSLLTGPSYAEEILGFPNINWGDSIEKVAQNIPCRRNNIHMLIDSNYSIHYRDINNVKLICEYMKKSEFIYTKNGSEPFFASFNKSGLYKISILSAIGLEKDKKEAEIYIDSLTKYLEEIYGEPVTYRQNDAVLNKIYKNGKVEFIIFPNNSYTIHFYPNGMYKTLSN</sequence>
<accession>A0A369ZJH2</accession>
<reference evidence="2 3" key="1">
    <citation type="submission" date="2018-05" db="EMBL/GenBank/DDBJ databases">
        <title>Draft Genome Sequences for a Diverse set of 7 Haemophilus Species.</title>
        <authorList>
            <person name="Nichols M."/>
            <person name="Topaz N."/>
            <person name="Wang X."/>
            <person name="Wang X."/>
            <person name="Boxrud D."/>
        </authorList>
    </citation>
    <scope>NUCLEOTIDE SEQUENCE [LARGE SCALE GENOMIC DNA]</scope>
    <source>
        <strain evidence="2 3">C2010039593</strain>
    </source>
</reference>
<gene>
    <name evidence="2" type="ORF">DPV98_01830</name>
</gene>
<dbReference type="Proteomes" id="UP000253999">
    <property type="component" value="Unassembled WGS sequence"/>
</dbReference>
<comment type="caution">
    <text evidence="2">The sequence shown here is derived from an EMBL/GenBank/DDBJ whole genome shotgun (WGS) entry which is preliminary data.</text>
</comment>
<dbReference type="AlphaFoldDB" id="A0A369ZJH2"/>
<feature type="signal peptide" evidence="1">
    <location>
        <begin position="1"/>
        <end position="20"/>
    </location>
</feature>
<evidence type="ECO:0000313" key="3">
    <source>
        <dbReference type="Proteomes" id="UP000253999"/>
    </source>
</evidence>
<name>A0A369ZJH2_HAEPH</name>
<dbReference type="EMBL" id="QEQD01000002">
    <property type="protein sequence ID" value="RDF05178.1"/>
    <property type="molecule type" value="Genomic_DNA"/>
</dbReference>
<evidence type="ECO:0000256" key="1">
    <source>
        <dbReference type="SAM" id="SignalP"/>
    </source>
</evidence>
<feature type="chain" id="PRO_5016712977" evidence="1">
    <location>
        <begin position="21"/>
        <end position="178"/>
    </location>
</feature>
<protein>
    <submittedName>
        <fullName evidence="2">Uncharacterized protein</fullName>
    </submittedName>
</protein>
<proteinExistence type="predicted"/>